<evidence type="ECO:0000256" key="1">
    <source>
        <dbReference type="SAM" id="Phobius"/>
    </source>
</evidence>
<evidence type="ECO:0000259" key="2">
    <source>
        <dbReference type="SMART" id="SM00387"/>
    </source>
</evidence>
<accession>A0A4P2VXB8</accession>
<evidence type="ECO:0000313" key="3">
    <source>
        <dbReference type="EMBL" id="BBH54285.1"/>
    </source>
</evidence>
<dbReference type="Gene3D" id="3.30.565.10">
    <property type="entry name" value="Histidine kinase-like ATPase, C-terminal domain"/>
    <property type="match status" value="1"/>
</dbReference>
<dbReference type="KEGG" id="sbf:JCM31447_27490"/>
<dbReference type="InterPro" id="IPR036890">
    <property type="entry name" value="HATPase_C_sf"/>
</dbReference>
<sequence>MNIFFTSSQLKDYYLSTYGYTEYLMQNNYSLEAYKRLVEVASSINVYERVEKSKYFAAEIWECEPCVEGDFPLWHTNTSSLYENVKYIFDYDFRKKYPSMLIYNDFLIISVNFPIYSYKINADKVSKNKKYTLKFYKKILDFDFIKHDSTFIEAFFILNIYVYLILLAILPIPIFLFKRKIERNTARDLASQTLENVKNMIEHELINQENILKYPSDFDTTIQAVLHHNKVAQITLKSILIESLNPLDILQNVWNGIGNSKIKLTCSIAIRNKLRFDKTTLYLIYNTILKNATHDSLGTKKIHVDIKQCSFLRTHKRIIFKISNDGIPIEKKNREKIFQGYSNKKEGHGIGLKNLKEILKKSGSDLILSKQEKTCFIFELNVSDERFILTKSLTIPCLFEKELPVVNPLISENLPWVVILEDNEMIWRGWEKRMSDAKVFLFKTPDEFFYFLDEEKVNERPFLSKVKAIVSDFDFGNGVNFINSNLIGGLENEEEEFIGKLILCTGFNEKIQESIPIYMREKIDLFFQKKHISYFELKAMIDEQEKEKI</sequence>
<keyword evidence="1" id="KW-1133">Transmembrane helix</keyword>
<dbReference type="AlphaFoldDB" id="A0A4P2VXB8"/>
<gene>
    <name evidence="3" type="ORF">JCM31447_27490</name>
</gene>
<keyword evidence="1" id="KW-0812">Transmembrane</keyword>
<dbReference type="Pfam" id="PF02518">
    <property type="entry name" value="HATPase_c"/>
    <property type="match status" value="1"/>
</dbReference>
<feature type="transmembrane region" description="Helical" evidence="1">
    <location>
        <begin position="154"/>
        <end position="177"/>
    </location>
</feature>
<dbReference type="SUPFAM" id="SSF55874">
    <property type="entry name" value="ATPase domain of HSP90 chaperone/DNA topoisomerase II/histidine kinase"/>
    <property type="match status" value="1"/>
</dbReference>
<feature type="domain" description="Histidine kinase/HSP90-like ATPase" evidence="2">
    <location>
        <begin position="276"/>
        <end position="384"/>
    </location>
</feature>
<keyword evidence="4" id="KW-1185">Reference proteome</keyword>
<dbReference type="SMART" id="SM00387">
    <property type="entry name" value="HATPase_c"/>
    <property type="match status" value="1"/>
</dbReference>
<keyword evidence="1" id="KW-0472">Membrane</keyword>
<name>A0A4P2VXB8_FLUSA</name>
<dbReference type="EMBL" id="AP019368">
    <property type="protein sequence ID" value="BBH54285.1"/>
    <property type="molecule type" value="Genomic_DNA"/>
</dbReference>
<proteinExistence type="predicted"/>
<protein>
    <recommendedName>
        <fullName evidence="2">Histidine kinase/HSP90-like ATPase domain-containing protein</fullName>
    </recommendedName>
</protein>
<reference evidence="3 4" key="1">
    <citation type="submission" date="2018-12" db="EMBL/GenBank/DDBJ databases">
        <title>Rubrispira sanarue gen. nov., sp., nov., a member of the order Silvanigrellales, isolated from a brackish lake in Hamamatsu Japan.</title>
        <authorList>
            <person name="Maejima Y."/>
            <person name="Iino T."/>
            <person name="Muraguchi Y."/>
            <person name="Fukuda K."/>
            <person name="Nojiri H."/>
            <person name="Ohkuma M."/>
            <person name="Moriuchi R."/>
            <person name="Dohra H."/>
            <person name="Kimbara K."/>
            <person name="Shintani M."/>
        </authorList>
    </citation>
    <scope>NUCLEOTIDE SEQUENCE [LARGE SCALE GENOMIC DNA]</scope>
    <source>
        <strain evidence="3 4">RF1110005</strain>
    </source>
</reference>
<evidence type="ECO:0000313" key="4">
    <source>
        <dbReference type="Proteomes" id="UP000291236"/>
    </source>
</evidence>
<dbReference type="InterPro" id="IPR003594">
    <property type="entry name" value="HATPase_dom"/>
</dbReference>
<organism evidence="3 4">
    <name type="scientific">Fluviispira sanaruensis</name>
    <dbReference type="NCBI Taxonomy" id="2493639"/>
    <lineage>
        <taxon>Bacteria</taxon>
        <taxon>Pseudomonadati</taxon>
        <taxon>Bdellovibrionota</taxon>
        <taxon>Oligoflexia</taxon>
        <taxon>Silvanigrellales</taxon>
        <taxon>Silvanigrellaceae</taxon>
        <taxon>Fluviispira</taxon>
    </lineage>
</organism>
<dbReference type="Proteomes" id="UP000291236">
    <property type="component" value="Chromosome"/>
</dbReference>